<keyword evidence="2" id="KW-1185">Reference proteome</keyword>
<reference evidence="1 2" key="1">
    <citation type="submission" date="2021-03" db="EMBL/GenBank/DDBJ databases">
        <title>Genomic Encyclopedia of Type Strains, Phase IV (KMG-IV): sequencing the most valuable type-strain genomes for metagenomic binning, comparative biology and taxonomic classification.</title>
        <authorList>
            <person name="Goeker M."/>
        </authorList>
    </citation>
    <scope>NUCLEOTIDE SEQUENCE [LARGE SCALE GENOMIC DNA]</scope>
    <source>
        <strain evidence="1 2">DSM 14349</strain>
    </source>
</reference>
<organism evidence="1 2">
    <name type="scientific">Paenibacillus turicensis</name>
    <dbReference type="NCBI Taxonomy" id="160487"/>
    <lineage>
        <taxon>Bacteria</taxon>
        <taxon>Bacillati</taxon>
        <taxon>Bacillota</taxon>
        <taxon>Bacilli</taxon>
        <taxon>Bacillales</taxon>
        <taxon>Paenibacillaceae</taxon>
        <taxon>Paenibacillus</taxon>
    </lineage>
</organism>
<gene>
    <name evidence="1" type="ORF">J2Z32_002123</name>
</gene>
<sequence length="31" mass="3679">MTYSSGRLINGRLYVRTRRGNWINLLLLTQI</sequence>
<dbReference type="EMBL" id="JAGGKG010000009">
    <property type="protein sequence ID" value="MBP1905493.1"/>
    <property type="molecule type" value="Genomic_DNA"/>
</dbReference>
<protein>
    <submittedName>
        <fullName evidence="1">Uncharacterized protein</fullName>
    </submittedName>
</protein>
<evidence type="ECO:0000313" key="1">
    <source>
        <dbReference type="EMBL" id="MBP1905493.1"/>
    </source>
</evidence>
<proteinExistence type="predicted"/>
<comment type="caution">
    <text evidence="1">The sequence shown here is derived from an EMBL/GenBank/DDBJ whole genome shotgun (WGS) entry which is preliminary data.</text>
</comment>
<accession>A0ABS4FSD2</accession>
<evidence type="ECO:0000313" key="2">
    <source>
        <dbReference type="Proteomes" id="UP001519272"/>
    </source>
</evidence>
<name>A0ABS4FSD2_9BACL</name>
<dbReference type="Proteomes" id="UP001519272">
    <property type="component" value="Unassembled WGS sequence"/>
</dbReference>